<evidence type="ECO:0000256" key="2">
    <source>
        <dbReference type="PROSITE-ProRule" id="PRU00059"/>
    </source>
</evidence>
<proteinExistence type="predicted"/>
<dbReference type="InterPro" id="IPR035914">
    <property type="entry name" value="Sperma_CUB_dom_sf"/>
</dbReference>
<dbReference type="GeneID" id="106459350"/>
<dbReference type="SMART" id="SM00042">
    <property type="entry name" value="CUB"/>
    <property type="match status" value="3"/>
</dbReference>
<accession>A0ABM1SD28</accession>
<keyword evidence="4" id="KW-1185">Reference proteome</keyword>
<keyword evidence="1" id="KW-1015">Disulfide bond</keyword>
<dbReference type="RefSeq" id="XP_022241533.1">
    <property type="nucleotide sequence ID" value="XM_022385825.1"/>
</dbReference>
<evidence type="ECO:0000313" key="5">
    <source>
        <dbReference type="RefSeq" id="XP_022241533.1"/>
    </source>
</evidence>
<feature type="domain" description="CUB" evidence="3">
    <location>
        <begin position="399"/>
        <end position="517"/>
    </location>
</feature>
<feature type="domain" description="CUB" evidence="3">
    <location>
        <begin position="108"/>
        <end position="228"/>
    </location>
</feature>
<evidence type="ECO:0000259" key="3">
    <source>
        <dbReference type="PROSITE" id="PS01180"/>
    </source>
</evidence>
<dbReference type="InterPro" id="IPR000859">
    <property type="entry name" value="CUB_dom"/>
</dbReference>
<organism evidence="4 5">
    <name type="scientific">Limulus polyphemus</name>
    <name type="common">Atlantic horseshoe crab</name>
    <dbReference type="NCBI Taxonomy" id="6850"/>
    <lineage>
        <taxon>Eukaryota</taxon>
        <taxon>Metazoa</taxon>
        <taxon>Ecdysozoa</taxon>
        <taxon>Arthropoda</taxon>
        <taxon>Chelicerata</taxon>
        <taxon>Merostomata</taxon>
        <taxon>Xiphosura</taxon>
        <taxon>Limulidae</taxon>
        <taxon>Limulus</taxon>
    </lineage>
</organism>
<dbReference type="Gene3D" id="2.60.120.290">
    <property type="entry name" value="Spermadhesin, CUB domain"/>
    <property type="match status" value="4"/>
</dbReference>
<protein>
    <submittedName>
        <fullName evidence="5">Dorsal-ventral patterning tolloid-like protein 1</fullName>
    </submittedName>
</protein>
<dbReference type="PROSITE" id="PS01180">
    <property type="entry name" value="CUB"/>
    <property type="match status" value="3"/>
</dbReference>
<evidence type="ECO:0000256" key="1">
    <source>
        <dbReference type="ARBA" id="ARBA00023157"/>
    </source>
</evidence>
<sequence length="561" mass="63971">MERTTNKIHFQFHPTLSLKNTRCHLGDYVRLFLHLKESAVDQKTQANSVLCGKMGDIIQTHYSSASALIFEFHTDWKIGNNTGFRGTYRFLNKSLFLNDGDPLFGTKCDYQFFRSNKSQSKGYFFSPLYPSTYPRNVNCAYHFMGKYNERVSIHFEKVRLQPGDISCLYSEDKIKVHDGKDARSPLIGQLCNYYDFVDFLSTGPDLYVEFHSQGHFSGQGFKAAFEFKEENLNVGFNLPSTEPLNNGLRLPVIEERRVHCDVWVTSAVSKNGTITSPNYPDPYPANVHCVYHFTARGKERVQILFTDFDLYQPAHSSTNRDCEGVDVVQAFIKIKGQIEALKTNCGHALPPQLMSNGPYMIMEFHTTKSSLSYKGFQATYRFVSDFGINAGVQDPQSVCGFIFNSWEQTNGTFCSPNHPGLYPRNTECHYSFIGRKTERVQITFTDFDVEGVTPCTEETASDYVEFSSKRSAVFKLARHCGLNKPKTIESEGDFFLVTFRSNNQFDGMGFKAFYQFTNQTNFSTTKWIRDSAGNPYCNLSSILLTVVILCEIMELKLMFVT</sequence>
<feature type="domain" description="CUB" evidence="3">
    <location>
        <begin position="260"/>
        <end position="383"/>
    </location>
</feature>
<dbReference type="PANTHER" id="PTHR47537">
    <property type="entry name" value="CUBILIN"/>
    <property type="match status" value="1"/>
</dbReference>
<dbReference type="Proteomes" id="UP000694941">
    <property type="component" value="Unplaced"/>
</dbReference>
<dbReference type="Pfam" id="PF00431">
    <property type="entry name" value="CUB"/>
    <property type="match status" value="3"/>
</dbReference>
<name>A0ABM1SD28_LIMPO</name>
<comment type="caution">
    <text evidence="2">Lacks conserved residue(s) required for the propagation of feature annotation.</text>
</comment>
<dbReference type="CDD" id="cd00041">
    <property type="entry name" value="CUB"/>
    <property type="match status" value="3"/>
</dbReference>
<dbReference type="InterPro" id="IPR053207">
    <property type="entry name" value="Non-NMDA_GluR_Accessory"/>
</dbReference>
<dbReference type="SUPFAM" id="SSF49854">
    <property type="entry name" value="Spermadhesin, CUB domain"/>
    <property type="match status" value="3"/>
</dbReference>
<evidence type="ECO:0000313" key="4">
    <source>
        <dbReference type="Proteomes" id="UP000694941"/>
    </source>
</evidence>
<dbReference type="PANTHER" id="PTHR47537:SF2">
    <property type="entry name" value="CUBILIN"/>
    <property type="match status" value="1"/>
</dbReference>
<gene>
    <name evidence="5" type="primary">LOC106459350</name>
</gene>
<reference evidence="5" key="1">
    <citation type="submission" date="2025-08" db="UniProtKB">
        <authorList>
            <consortium name="RefSeq"/>
        </authorList>
    </citation>
    <scope>IDENTIFICATION</scope>
    <source>
        <tissue evidence="5">Muscle</tissue>
    </source>
</reference>